<gene>
    <name evidence="1" type="ordered locus">At2g29452</name>
    <name evidence="3" type="ORF">AN1_LOCUS9346</name>
    <name evidence="2" type="ORF">C24_LOCUS9196</name>
</gene>
<evidence type="ECO:0000313" key="2">
    <source>
        <dbReference type="EMBL" id="CAA0373204.1"/>
    </source>
</evidence>
<proteinExistence type="predicted"/>
<dbReference type="Araport" id="AT2G29452"/>
<dbReference type="KEGG" id="ath:AT2G29452"/>
<evidence type="ECO:0000313" key="1">
    <source>
        <dbReference type="Araport" id="AT2G29452"/>
    </source>
</evidence>
<name>A0A654EYR6_ARATH</name>
<dbReference type="AlphaFoldDB" id="A0A654EYR6"/>
<dbReference type="EMBL" id="CACSHJ010000088">
    <property type="protein sequence ID" value="CAA0373204.1"/>
    <property type="molecule type" value="Genomic_DNA"/>
</dbReference>
<sequence length="43" mass="4638">MKNHDKVMGIIGEAEEILDEAWGCLQKMNGSSQGTHAPGIRQG</sequence>
<evidence type="ECO:0000313" key="5">
    <source>
        <dbReference type="Proteomes" id="UP000434276"/>
    </source>
</evidence>
<dbReference type="ExpressionAtlas" id="A0A654EYR6">
    <property type="expression patterns" value="baseline and differential"/>
</dbReference>
<dbReference type="GeneID" id="6241230"/>
<evidence type="ECO:0000313" key="4">
    <source>
        <dbReference type="Proteomes" id="UP000426265"/>
    </source>
</evidence>
<evidence type="ECO:0000313" key="3">
    <source>
        <dbReference type="EMBL" id="VYS53888.1"/>
    </source>
</evidence>
<dbReference type="Proteomes" id="UP000434276">
    <property type="component" value="Unassembled WGS sequence"/>
</dbReference>
<accession>A0A654EYR6</accession>
<dbReference type="Proteomes" id="UP000426265">
    <property type="component" value="Unassembled WGS sequence"/>
</dbReference>
<dbReference type="OrthoDB" id="10268670at2759"/>
<protein>
    <submittedName>
        <fullName evidence="3">Uncharacterized protein</fullName>
    </submittedName>
</protein>
<reference evidence="3 4" key="1">
    <citation type="submission" date="2019-11" db="EMBL/GenBank/DDBJ databases">
        <authorList>
            <person name="Jiao W.-B."/>
            <person name="Schneeberger K."/>
        </authorList>
    </citation>
    <scope>NUCLEOTIDE SEQUENCE [LARGE SCALE GENOMIC DNA]</scope>
    <source>
        <strain evidence="4">cv. An-1</strain>
        <strain evidence="5">cv. C24</strain>
    </source>
</reference>
<dbReference type="EMBL" id="CACRSJ010000105">
    <property type="protein sequence ID" value="VYS53888.1"/>
    <property type="molecule type" value="Genomic_DNA"/>
</dbReference>
<dbReference type="RefSeq" id="NP_001118410.1">
    <property type="nucleotide sequence ID" value="NM_001124938.1"/>
</dbReference>
<organism evidence="3 4">
    <name type="scientific">Arabidopsis thaliana</name>
    <name type="common">Mouse-ear cress</name>
    <dbReference type="NCBI Taxonomy" id="3702"/>
    <lineage>
        <taxon>Eukaryota</taxon>
        <taxon>Viridiplantae</taxon>
        <taxon>Streptophyta</taxon>
        <taxon>Embryophyta</taxon>
        <taxon>Tracheophyta</taxon>
        <taxon>Spermatophyta</taxon>
        <taxon>Magnoliopsida</taxon>
        <taxon>eudicotyledons</taxon>
        <taxon>Gunneridae</taxon>
        <taxon>Pentapetalae</taxon>
        <taxon>rosids</taxon>
        <taxon>malvids</taxon>
        <taxon>Brassicales</taxon>
        <taxon>Brassicaceae</taxon>
        <taxon>Camelineae</taxon>
        <taxon>Arabidopsis</taxon>
    </lineage>
</organism>